<organism evidence="1 2">
    <name type="scientific">Streptococcus danieliae</name>
    <dbReference type="NCBI Taxonomy" id="747656"/>
    <lineage>
        <taxon>Bacteria</taxon>
        <taxon>Bacillati</taxon>
        <taxon>Bacillota</taxon>
        <taxon>Bacilli</taxon>
        <taxon>Lactobacillales</taxon>
        <taxon>Streptococcaceae</taxon>
        <taxon>Streptococcus</taxon>
    </lineage>
</organism>
<dbReference type="RefSeq" id="WP_179925355.1">
    <property type="nucleotide sequence ID" value="NZ_JACBXX010000125.1"/>
</dbReference>
<evidence type="ECO:0000313" key="1">
    <source>
        <dbReference type="EMBL" id="NYS96636.1"/>
    </source>
</evidence>
<dbReference type="AlphaFoldDB" id="A0A7Z0M6J3"/>
<sequence>MEEKTKDLEKEIQAYIDEHPNCEVHFSKEILLDKREPIIRQSGFRWVVRVKHDPIDLL</sequence>
<dbReference type="Proteomes" id="UP000589521">
    <property type="component" value="Unassembled WGS sequence"/>
</dbReference>
<reference evidence="1 2" key="1">
    <citation type="submission" date="2020-07" db="EMBL/GenBank/DDBJ databases">
        <title>MOT database genomes.</title>
        <authorList>
            <person name="Joseph S."/>
            <person name="Aduse-Opoku J."/>
            <person name="Hashim A."/>
            <person name="Wade W."/>
            <person name="Curtis M."/>
        </authorList>
    </citation>
    <scope>NUCLEOTIDE SEQUENCE [LARGE SCALE GENOMIC DNA]</scope>
    <source>
        <strain evidence="1 2">STR</strain>
    </source>
</reference>
<accession>A0A7Z0M6J3</accession>
<protein>
    <submittedName>
        <fullName evidence="1">Uncharacterized protein</fullName>
    </submittedName>
</protein>
<evidence type="ECO:0000313" key="2">
    <source>
        <dbReference type="Proteomes" id="UP000589521"/>
    </source>
</evidence>
<gene>
    <name evidence="1" type="ORF">HZY94_05525</name>
</gene>
<comment type="caution">
    <text evidence="1">The sequence shown here is derived from an EMBL/GenBank/DDBJ whole genome shotgun (WGS) entry which is preliminary data.</text>
</comment>
<name>A0A7Z0M6J3_9STRE</name>
<proteinExistence type="predicted"/>
<dbReference type="EMBL" id="JACBXX010000125">
    <property type="protein sequence ID" value="NYS96636.1"/>
    <property type="molecule type" value="Genomic_DNA"/>
</dbReference>